<sequence>MGARIEALLGRAQARAREGAYGYNGSLLPAEAWAVLEARAHARLVDIRSREEWALVGRVPGAFEIEFRRFPDWAPVPDFLAQVEARLRHDELVLLLGRGTGDAAEAARLLSARGYRHVYTVLEGFEGEANAAGQRVVNGWRAAGLPWYQV</sequence>
<dbReference type="InterPro" id="IPR036873">
    <property type="entry name" value="Rhodanese-like_dom_sf"/>
</dbReference>
<name>A0A4R6EF09_9RHOO</name>
<dbReference type="RefSeq" id="WP_162851631.1">
    <property type="nucleotide sequence ID" value="NZ_SNVV01000001.1"/>
</dbReference>
<proteinExistence type="predicted"/>
<dbReference type="SUPFAM" id="SSF52821">
    <property type="entry name" value="Rhodanese/Cell cycle control phosphatase"/>
    <property type="match status" value="1"/>
</dbReference>
<dbReference type="Proteomes" id="UP000295129">
    <property type="component" value="Unassembled WGS sequence"/>
</dbReference>
<comment type="caution">
    <text evidence="2">The sequence shown here is derived from an EMBL/GenBank/DDBJ whole genome shotgun (WGS) entry which is preliminary data.</text>
</comment>
<reference evidence="2 3" key="1">
    <citation type="submission" date="2019-03" db="EMBL/GenBank/DDBJ databases">
        <title>Genomic Encyclopedia of Type Strains, Phase IV (KMG-IV): sequencing the most valuable type-strain genomes for metagenomic binning, comparative biology and taxonomic classification.</title>
        <authorList>
            <person name="Goeker M."/>
        </authorList>
    </citation>
    <scope>NUCLEOTIDE SEQUENCE [LARGE SCALE GENOMIC DNA]</scope>
    <source>
        <strain evidence="2 3">DSM 12121</strain>
    </source>
</reference>
<dbReference type="Gene3D" id="3.40.250.10">
    <property type="entry name" value="Rhodanese-like domain"/>
    <property type="match status" value="1"/>
</dbReference>
<dbReference type="SMART" id="SM00450">
    <property type="entry name" value="RHOD"/>
    <property type="match status" value="1"/>
</dbReference>
<evidence type="ECO:0000259" key="1">
    <source>
        <dbReference type="PROSITE" id="PS50206"/>
    </source>
</evidence>
<accession>A0A4R6EF09</accession>
<protein>
    <submittedName>
        <fullName evidence="2">Rhodanese-related sulfurtransferase</fullName>
    </submittedName>
</protein>
<dbReference type="EMBL" id="SNVV01000001">
    <property type="protein sequence ID" value="TDN56869.1"/>
    <property type="molecule type" value="Genomic_DNA"/>
</dbReference>
<dbReference type="GO" id="GO:0016740">
    <property type="term" value="F:transferase activity"/>
    <property type="evidence" value="ECO:0007669"/>
    <property type="project" value="UniProtKB-KW"/>
</dbReference>
<keyword evidence="3" id="KW-1185">Reference proteome</keyword>
<organism evidence="2 3">
    <name type="scientific">Azoarcus indigens</name>
    <dbReference type="NCBI Taxonomy" id="29545"/>
    <lineage>
        <taxon>Bacteria</taxon>
        <taxon>Pseudomonadati</taxon>
        <taxon>Pseudomonadota</taxon>
        <taxon>Betaproteobacteria</taxon>
        <taxon>Rhodocyclales</taxon>
        <taxon>Zoogloeaceae</taxon>
        <taxon>Azoarcus</taxon>
    </lineage>
</organism>
<gene>
    <name evidence="2" type="ORF">C7389_101248</name>
</gene>
<keyword evidence="2" id="KW-0808">Transferase</keyword>
<evidence type="ECO:0000313" key="2">
    <source>
        <dbReference type="EMBL" id="TDN56869.1"/>
    </source>
</evidence>
<feature type="domain" description="Rhodanese" evidence="1">
    <location>
        <begin position="38"/>
        <end position="137"/>
    </location>
</feature>
<dbReference type="PROSITE" id="PS50206">
    <property type="entry name" value="RHODANESE_3"/>
    <property type="match status" value="1"/>
</dbReference>
<dbReference type="InterPro" id="IPR001763">
    <property type="entry name" value="Rhodanese-like_dom"/>
</dbReference>
<dbReference type="AlphaFoldDB" id="A0A4R6EF09"/>
<dbReference type="Pfam" id="PF00581">
    <property type="entry name" value="Rhodanese"/>
    <property type="match status" value="1"/>
</dbReference>
<evidence type="ECO:0000313" key="3">
    <source>
        <dbReference type="Proteomes" id="UP000295129"/>
    </source>
</evidence>